<comment type="pathway">
    <text evidence="3">Cofactor biosynthesis; adenosylcobalamin biosynthesis.</text>
</comment>
<dbReference type="eggNOG" id="COG0079">
    <property type="taxonomic scope" value="Bacteria"/>
</dbReference>
<comment type="function">
    <text evidence="2">Decarboxylates L-threonine-O-3-phosphate to yield (R)-1-amino-2-propanol O-2-phosphate, the precursor for the linkage between the nucleotide loop and the corrin ring in cobalamin.</text>
</comment>
<comment type="catalytic activity">
    <reaction evidence="9">
        <text>O-phospho-L-threonine + H(+) = (R)-1-aminopropan-2-yl phosphate + CO2</text>
        <dbReference type="Rhea" id="RHEA:11492"/>
        <dbReference type="ChEBI" id="CHEBI:15378"/>
        <dbReference type="ChEBI" id="CHEBI:16526"/>
        <dbReference type="ChEBI" id="CHEBI:58563"/>
        <dbReference type="ChEBI" id="CHEBI:58675"/>
        <dbReference type="EC" id="4.1.1.81"/>
    </reaction>
</comment>
<dbReference type="GeneID" id="93002392"/>
<reference evidence="11 12" key="1">
    <citation type="journal article" date="2006" name="Genome Res.">
        <title>Skewed genomic variability in strains of the toxigenic bacterial pathogen, Clostridium perfringens.</title>
        <authorList>
            <person name="Myers G.S."/>
            <person name="Rasko D.A."/>
            <person name="Cheung J.K."/>
            <person name="Ravel J."/>
            <person name="Seshadri R."/>
            <person name="Deboy R.T."/>
            <person name="Ren Q."/>
            <person name="Varga J."/>
            <person name="Awad M.M."/>
            <person name="Brinkac L.M."/>
            <person name="Daugherty S.C."/>
            <person name="Haft D.H."/>
            <person name="Dodson R.J."/>
            <person name="Madupu R."/>
            <person name="Nelson W.C."/>
            <person name="Rosovitz M.J."/>
            <person name="Sullivan S.A."/>
            <person name="Khouri H."/>
            <person name="Dimitrov G.I."/>
            <person name="Watkins K.L."/>
            <person name="Mulligan S."/>
            <person name="Benton J."/>
            <person name="Radune D."/>
            <person name="Fisher D.J."/>
            <person name="Atkins H.S."/>
            <person name="Hiscox T."/>
            <person name="Jost B.H."/>
            <person name="Billington S.J."/>
            <person name="Songer J.G."/>
            <person name="McClane B.A."/>
            <person name="Titball R.W."/>
            <person name="Rood J.I."/>
            <person name="Melville S.B."/>
            <person name="Paulsen I.T."/>
        </authorList>
    </citation>
    <scope>NUCLEOTIDE SEQUENCE [LARGE SCALE GENOMIC DNA]</scope>
    <source>
        <strain evidence="12">ATCC 13124 / DSM 756 / JCM 1290 / NCIMB 6125 / NCTC 8237 / S 107 / Type A</strain>
    </source>
</reference>
<dbReference type="CDD" id="cd00609">
    <property type="entry name" value="AAT_like"/>
    <property type="match status" value="1"/>
</dbReference>
<dbReference type="InterPro" id="IPR015422">
    <property type="entry name" value="PyrdxlP-dep_Trfase_small"/>
</dbReference>
<accession>A0A0H2YTE8</accession>
<dbReference type="UniPathway" id="UPA00148"/>
<dbReference type="InterPro" id="IPR015421">
    <property type="entry name" value="PyrdxlP-dep_Trfase_major"/>
</dbReference>
<dbReference type="Proteomes" id="UP000001823">
    <property type="component" value="Chromosome"/>
</dbReference>
<dbReference type="KEGG" id="cpf:CPF_1295"/>
<evidence type="ECO:0000256" key="2">
    <source>
        <dbReference type="ARBA" id="ARBA00003444"/>
    </source>
</evidence>
<dbReference type="InterPro" id="IPR004839">
    <property type="entry name" value="Aminotransferase_I/II_large"/>
</dbReference>
<evidence type="ECO:0000256" key="6">
    <source>
        <dbReference type="ARBA" id="ARBA00022898"/>
    </source>
</evidence>
<gene>
    <name evidence="11" type="ordered locus">CPF_1295</name>
</gene>
<dbReference type="GO" id="GO:0030170">
    <property type="term" value="F:pyridoxal phosphate binding"/>
    <property type="evidence" value="ECO:0007669"/>
    <property type="project" value="InterPro"/>
</dbReference>
<evidence type="ECO:0000256" key="3">
    <source>
        <dbReference type="ARBA" id="ARBA00004953"/>
    </source>
</evidence>
<dbReference type="PROSITE" id="PS00105">
    <property type="entry name" value="AA_TRANSFER_CLASS_1"/>
    <property type="match status" value="1"/>
</dbReference>
<dbReference type="Gene3D" id="3.90.1150.10">
    <property type="entry name" value="Aspartate Aminotransferase, domain 1"/>
    <property type="match status" value="1"/>
</dbReference>
<keyword evidence="12" id="KW-1185">Reference proteome</keyword>
<dbReference type="PaxDb" id="195103-CPF_1295"/>
<dbReference type="GO" id="GO:0009236">
    <property type="term" value="P:cobalamin biosynthetic process"/>
    <property type="evidence" value="ECO:0007669"/>
    <property type="project" value="UniProtKB-UniPathway"/>
</dbReference>
<dbReference type="STRING" id="195103.CPF_1295"/>
<keyword evidence="7" id="KW-0456">Lyase</keyword>
<dbReference type="InterPro" id="IPR015424">
    <property type="entry name" value="PyrdxlP-dep_Trfase"/>
</dbReference>
<proteinExistence type="predicted"/>
<evidence type="ECO:0000256" key="8">
    <source>
        <dbReference type="ARBA" id="ARBA00029996"/>
    </source>
</evidence>
<feature type="domain" description="Aminotransferase class I/classII large" evidence="10">
    <location>
        <begin position="22"/>
        <end position="349"/>
    </location>
</feature>
<dbReference type="Gene3D" id="3.40.640.10">
    <property type="entry name" value="Type I PLP-dependent aspartate aminotransferase-like (Major domain)"/>
    <property type="match status" value="1"/>
</dbReference>
<evidence type="ECO:0000256" key="5">
    <source>
        <dbReference type="ARBA" id="ARBA00022573"/>
    </source>
</evidence>
<dbReference type="RefSeq" id="WP_011590657.1">
    <property type="nucleotide sequence ID" value="NC_008261.1"/>
</dbReference>
<name>A0A0H2YTE8_CLOP1</name>
<dbReference type="SUPFAM" id="SSF53383">
    <property type="entry name" value="PLP-dependent transferases"/>
    <property type="match status" value="1"/>
</dbReference>
<dbReference type="PANTHER" id="PTHR42885:SF1">
    <property type="entry name" value="THREONINE-PHOSPHATE DECARBOXYLASE"/>
    <property type="match status" value="1"/>
</dbReference>
<protein>
    <recommendedName>
        <fullName evidence="4">threonine-phosphate decarboxylase</fullName>
        <ecNumber evidence="4">4.1.1.81</ecNumber>
    </recommendedName>
    <alternativeName>
        <fullName evidence="8">L-threonine-O-3-phosphate decarboxylase</fullName>
    </alternativeName>
</protein>
<evidence type="ECO:0000256" key="9">
    <source>
        <dbReference type="ARBA" id="ARBA00048531"/>
    </source>
</evidence>
<evidence type="ECO:0000256" key="4">
    <source>
        <dbReference type="ARBA" id="ARBA00012285"/>
    </source>
</evidence>
<keyword evidence="6" id="KW-0663">Pyridoxal phosphate</keyword>
<evidence type="ECO:0000313" key="12">
    <source>
        <dbReference type="Proteomes" id="UP000001823"/>
    </source>
</evidence>
<organism evidence="11 12">
    <name type="scientific">Clostridium perfringens (strain ATCC 13124 / DSM 756 / JCM 1290 / NCIMB 6125 / NCTC 8237 / Type A)</name>
    <dbReference type="NCBI Taxonomy" id="195103"/>
    <lineage>
        <taxon>Bacteria</taxon>
        <taxon>Bacillati</taxon>
        <taxon>Bacillota</taxon>
        <taxon>Clostridia</taxon>
        <taxon>Eubacteriales</taxon>
        <taxon>Clostridiaceae</taxon>
        <taxon>Clostridium</taxon>
    </lineage>
</organism>
<sequence length="354" mass="40594">MNLGHGGNVEEIKRIYGLKENKIIDFSANINPLGISERVKEAMVRGINSIERYPDITYYELKKEISNFEKVALENIVLGNGAAEVIFNIVRGIKPKKALIVAPTFSEYEDALNSVECEVNHYILKDNYSVDNGFLEEIKEELDIIFLCNPNNPTGALIEKDFSLKVLEKAKKMNITVVFDESFLDFVEDNYRYSLIKELDNFQNLIIVKSLTKLFAFPGIRLGYGLSSNNNFIEKINSVGTPWSVNTVADYAGREALKDVKYIKNSVAYIKKENEFLYNGLENFKDITTFKGAVNFIFFKLNKNINLREELIRRGIIIRSCSNYIGLDHSFYRVAVRTREENKKLLEELSKVLK</sequence>
<dbReference type="InterPro" id="IPR004838">
    <property type="entry name" value="NHTrfase_class1_PyrdxlP-BS"/>
</dbReference>
<keyword evidence="5" id="KW-0169">Cobalamin biosynthesis</keyword>
<evidence type="ECO:0000256" key="1">
    <source>
        <dbReference type="ARBA" id="ARBA00001933"/>
    </source>
</evidence>
<dbReference type="PANTHER" id="PTHR42885">
    <property type="entry name" value="HISTIDINOL-PHOSPHATE AMINOTRANSFERASE-RELATED"/>
    <property type="match status" value="1"/>
</dbReference>
<dbReference type="Pfam" id="PF00155">
    <property type="entry name" value="Aminotran_1_2"/>
    <property type="match status" value="1"/>
</dbReference>
<dbReference type="EMBL" id="CP000246">
    <property type="protein sequence ID" value="ABG84337.1"/>
    <property type="molecule type" value="Genomic_DNA"/>
</dbReference>
<evidence type="ECO:0000259" key="10">
    <source>
        <dbReference type="Pfam" id="PF00155"/>
    </source>
</evidence>
<dbReference type="InterPro" id="IPR005860">
    <property type="entry name" value="CobD"/>
</dbReference>
<dbReference type="EC" id="4.1.1.81" evidence="4"/>
<evidence type="ECO:0000313" key="11">
    <source>
        <dbReference type="EMBL" id="ABG84337.1"/>
    </source>
</evidence>
<dbReference type="NCBIfam" id="TIGR01140">
    <property type="entry name" value="L_thr_O3P_dcar"/>
    <property type="match status" value="1"/>
</dbReference>
<comment type="cofactor">
    <cofactor evidence="1">
        <name>pyridoxal 5'-phosphate</name>
        <dbReference type="ChEBI" id="CHEBI:597326"/>
    </cofactor>
</comment>
<dbReference type="AlphaFoldDB" id="A0A0H2YTE8"/>
<dbReference type="HOGENOM" id="CLU_017584_3_2_9"/>
<evidence type="ECO:0000256" key="7">
    <source>
        <dbReference type="ARBA" id="ARBA00023239"/>
    </source>
</evidence>
<dbReference type="GO" id="GO:0048472">
    <property type="term" value="F:threonine-phosphate decarboxylase activity"/>
    <property type="evidence" value="ECO:0007669"/>
    <property type="project" value="UniProtKB-EC"/>
</dbReference>